<dbReference type="GO" id="GO:0008478">
    <property type="term" value="F:pyridoxal kinase activity"/>
    <property type="evidence" value="ECO:0007669"/>
    <property type="project" value="UniProtKB-EC"/>
</dbReference>
<dbReference type="CDD" id="cd01173">
    <property type="entry name" value="pyridoxal_pyridoxamine_kinase"/>
    <property type="match status" value="1"/>
</dbReference>
<evidence type="ECO:0000256" key="1">
    <source>
        <dbReference type="ARBA" id="ARBA00012104"/>
    </source>
</evidence>
<gene>
    <name evidence="7" type="ORF">H8706_07955</name>
</gene>
<evidence type="ECO:0000256" key="5">
    <source>
        <dbReference type="ARBA" id="ARBA00022840"/>
    </source>
</evidence>
<evidence type="ECO:0000256" key="2">
    <source>
        <dbReference type="ARBA" id="ARBA00022679"/>
    </source>
</evidence>
<dbReference type="PANTHER" id="PTHR10534:SF2">
    <property type="entry name" value="PYRIDOXAL KINASE"/>
    <property type="match status" value="1"/>
</dbReference>
<dbReference type="NCBIfam" id="NF005491">
    <property type="entry name" value="PRK07105.1"/>
    <property type="match status" value="1"/>
</dbReference>
<keyword evidence="5" id="KW-0067">ATP-binding</keyword>
<evidence type="ECO:0000256" key="4">
    <source>
        <dbReference type="ARBA" id="ARBA00022777"/>
    </source>
</evidence>
<dbReference type="Gene3D" id="3.40.1190.20">
    <property type="match status" value="1"/>
</dbReference>
<reference evidence="7" key="1">
    <citation type="submission" date="2020-08" db="EMBL/GenBank/DDBJ databases">
        <title>Genome public.</title>
        <authorList>
            <person name="Liu C."/>
            <person name="Sun Q."/>
        </authorList>
    </citation>
    <scope>NUCLEOTIDE SEQUENCE</scope>
    <source>
        <strain evidence="7">NSJ-50</strain>
    </source>
</reference>
<keyword evidence="3" id="KW-0547">Nucleotide-binding</keyword>
<name>A0A926F8P9_9FIRM</name>
<accession>A0A926F8P9</accession>
<dbReference type="GO" id="GO:0009443">
    <property type="term" value="P:pyridoxal 5'-phosphate salvage"/>
    <property type="evidence" value="ECO:0007669"/>
    <property type="project" value="InterPro"/>
</dbReference>
<dbReference type="GO" id="GO:0005829">
    <property type="term" value="C:cytosol"/>
    <property type="evidence" value="ECO:0007669"/>
    <property type="project" value="TreeGrafter"/>
</dbReference>
<evidence type="ECO:0000256" key="3">
    <source>
        <dbReference type="ARBA" id="ARBA00022741"/>
    </source>
</evidence>
<feature type="domain" description="Pyridoxamine kinase/Phosphomethylpyrimidine kinase" evidence="6">
    <location>
        <begin position="30"/>
        <end position="258"/>
    </location>
</feature>
<dbReference type="Proteomes" id="UP000647416">
    <property type="component" value="Unassembled WGS sequence"/>
</dbReference>
<comment type="caution">
    <text evidence="7">The sequence shown here is derived from an EMBL/GenBank/DDBJ whole genome shotgun (WGS) entry which is preliminary data.</text>
</comment>
<dbReference type="EMBL" id="JACRTE010000008">
    <property type="protein sequence ID" value="MBC8596801.1"/>
    <property type="molecule type" value="Genomic_DNA"/>
</dbReference>
<dbReference type="PANTHER" id="PTHR10534">
    <property type="entry name" value="PYRIDOXAL KINASE"/>
    <property type="match status" value="1"/>
</dbReference>
<keyword evidence="2 7" id="KW-0808">Transferase</keyword>
<protein>
    <recommendedName>
        <fullName evidence="1">pyridoxal kinase</fullName>
        <ecNumber evidence="1">2.7.1.35</ecNumber>
    </recommendedName>
</protein>
<evidence type="ECO:0000313" key="7">
    <source>
        <dbReference type="EMBL" id="MBC8596801.1"/>
    </source>
</evidence>
<keyword evidence="8" id="KW-1185">Reference proteome</keyword>
<sequence>MVSNTVKRVAAINDMSGFSRCSLTVAMPIISAMGLHCCPLPTAILSNNTEHEEFFFDDYTDKMQLYASYWRDLKIKFDCIYTGFLGSEKQIDIVKSFIADFKTDKNIILIDPVMADNGKIYSTYNAKMCEKMKALTAVADVITPNVTEACILSGTEYKGENISLKNAEMMGRKIVSHGAKTVVITGIREDDNVVNFICKKDFCDFVKIKAAPVYYSGTGDVFASVLCGALTNGKDITQSVKISSDFVEKCVLYSKKCGIYPNEGVGFEKFLGDLVNTIEKE</sequence>
<dbReference type="Pfam" id="PF08543">
    <property type="entry name" value="Phos_pyr_kin"/>
    <property type="match status" value="1"/>
</dbReference>
<dbReference type="RefSeq" id="WP_262432186.1">
    <property type="nucleotide sequence ID" value="NZ_JACRTE010000008.1"/>
</dbReference>
<proteinExistence type="predicted"/>
<organism evidence="7 8">
    <name type="scientific">Qingrenia yutianensis</name>
    <dbReference type="NCBI Taxonomy" id="2763676"/>
    <lineage>
        <taxon>Bacteria</taxon>
        <taxon>Bacillati</taxon>
        <taxon>Bacillota</taxon>
        <taxon>Clostridia</taxon>
        <taxon>Eubacteriales</taxon>
        <taxon>Oscillospiraceae</taxon>
        <taxon>Qingrenia</taxon>
    </lineage>
</organism>
<dbReference type="EC" id="2.7.1.35" evidence="1"/>
<dbReference type="InterPro" id="IPR004625">
    <property type="entry name" value="PyrdxlKinase"/>
</dbReference>
<dbReference type="GO" id="GO:0005524">
    <property type="term" value="F:ATP binding"/>
    <property type="evidence" value="ECO:0007669"/>
    <property type="project" value="UniProtKB-KW"/>
</dbReference>
<keyword evidence="4 7" id="KW-0418">Kinase</keyword>
<dbReference type="SUPFAM" id="SSF53613">
    <property type="entry name" value="Ribokinase-like"/>
    <property type="match status" value="1"/>
</dbReference>
<evidence type="ECO:0000259" key="6">
    <source>
        <dbReference type="Pfam" id="PF08543"/>
    </source>
</evidence>
<dbReference type="AlphaFoldDB" id="A0A926F8P9"/>
<evidence type="ECO:0000313" key="8">
    <source>
        <dbReference type="Proteomes" id="UP000647416"/>
    </source>
</evidence>
<dbReference type="InterPro" id="IPR013749">
    <property type="entry name" value="PM/HMP-P_kinase-1"/>
</dbReference>
<dbReference type="InterPro" id="IPR029056">
    <property type="entry name" value="Ribokinase-like"/>
</dbReference>